<feature type="transmembrane region" description="Helical" evidence="6">
    <location>
        <begin position="228"/>
        <end position="247"/>
    </location>
</feature>
<evidence type="ECO:0000256" key="2">
    <source>
        <dbReference type="ARBA" id="ARBA00022475"/>
    </source>
</evidence>
<dbReference type="RefSeq" id="WP_029566421.1">
    <property type="nucleotide sequence ID" value="NZ_JNVC02000002.1"/>
</dbReference>
<dbReference type="Proteomes" id="UP000028549">
    <property type="component" value="Unassembled WGS sequence"/>
</dbReference>
<feature type="transmembrane region" description="Helical" evidence="6">
    <location>
        <begin position="12"/>
        <end position="34"/>
    </location>
</feature>
<dbReference type="AlphaFoldDB" id="A0A084H191"/>
<evidence type="ECO:0000256" key="3">
    <source>
        <dbReference type="ARBA" id="ARBA00022692"/>
    </source>
</evidence>
<organism evidence="7 8">
    <name type="scientific">Metabacillus indicus</name>
    <name type="common">Bacillus indicus</name>
    <dbReference type="NCBI Taxonomy" id="246786"/>
    <lineage>
        <taxon>Bacteria</taxon>
        <taxon>Bacillati</taxon>
        <taxon>Bacillota</taxon>
        <taxon>Bacilli</taxon>
        <taxon>Bacillales</taxon>
        <taxon>Bacillaceae</taxon>
        <taxon>Metabacillus</taxon>
    </lineage>
</organism>
<evidence type="ECO:0000256" key="6">
    <source>
        <dbReference type="SAM" id="Phobius"/>
    </source>
</evidence>
<feature type="transmembrane region" description="Helical" evidence="6">
    <location>
        <begin position="120"/>
        <end position="141"/>
    </location>
</feature>
<reference evidence="7 8" key="1">
    <citation type="journal article" date="2005" name="Int. J. Syst. Evol. Microbiol.">
        <title>Bacillus cibi sp. nov., isolated from jeotgal, a traditional Korean fermented seafood.</title>
        <authorList>
            <person name="Yoon J.H."/>
            <person name="Lee C.H."/>
            <person name="Oh T.K."/>
        </authorList>
    </citation>
    <scope>NUCLEOTIDE SEQUENCE [LARGE SCALE GENOMIC DNA]</scope>
    <source>
        <strain evidence="7 8">DSM 16189</strain>
    </source>
</reference>
<keyword evidence="5 6" id="KW-0472">Membrane</keyword>
<feature type="transmembrane region" description="Helical" evidence="6">
    <location>
        <begin position="77"/>
        <end position="100"/>
    </location>
</feature>
<keyword evidence="3 6" id="KW-0812">Transmembrane</keyword>
<proteinExistence type="predicted"/>
<dbReference type="GO" id="GO:0005886">
    <property type="term" value="C:plasma membrane"/>
    <property type="evidence" value="ECO:0007669"/>
    <property type="project" value="UniProtKB-SubCell"/>
</dbReference>
<dbReference type="InterPro" id="IPR019108">
    <property type="entry name" value="Caa3_assmbl_CtaG-rel"/>
</dbReference>
<feature type="transmembrane region" description="Helical" evidence="6">
    <location>
        <begin position="46"/>
        <end position="65"/>
    </location>
</feature>
<dbReference type="STRING" id="246786.GS18_0207065"/>
<evidence type="ECO:0000313" key="7">
    <source>
        <dbReference type="EMBL" id="KEZ53353.1"/>
    </source>
</evidence>
<keyword evidence="4 6" id="KW-1133">Transmembrane helix</keyword>
<feature type="transmembrane region" description="Helical" evidence="6">
    <location>
        <begin position="189"/>
        <end position="208"/>
    </location>
</feature>
<accession>A0A084H191</accession>
<dbReference type="Pfam" id="PF09678">
    <property type="entry name" value="Caa3_CtaG"/>
    <property type="match status" value="1"/>
</dbReference>
<dbReference type="EMBL" id="JNVC02000002">
    <property type="protein sequence ID" value="KEZ53353.1"/>
    <property type="molecule type" value="Genomic_DNA"/>
</dbReference>
<evidence type="ECO:0000256" key="4">
    <source>
        <dbReference type="ARBA" id="ARBA00022989"/>
    </source>
</evidence>
<sequence>MHHAHHTLSAGIQYIMAATFVLAAVLYAAAVIYSNRMYRKWPVYRTAFWLAGNLCAAAAVFGPLAEKAHGHFVFHMAGHLLLGMLAPLLMVLASPVKLLLRTLDTGRARRVTGILKSRAFYILAHPVPAAVLNVGGLWLLYTTNLYDMMHQSTFWHAAVHFHVFIAGYLFTASLLYIDPVFHRVSYLHRSAVLLGALAAHGILSKYLYARPPEGVPLNQAELGSMLMYYGGDVIDALIIVILCFKWYRSEKPGFDSRSVNSY</sequence>
<dbReference type="OrthoDB" id="5024156at2"/>
<feature type="transmembrane region" description="Helical" evidence="6">
    <location>
        <begin position="153"/>
        <end position="177"/>
    </location>
</feature>
<evidence type="ECO:0000256" key="5">
    <source>
        <dbReference type="ARBA" id="ARBA00023136"/>
    </source>
</evidence>
<keyword evidence="8" id="KW-1185">Reference proteome</keyword>
<protein>
    <submittedName>
        <fullName evidence="7">Membrane protein</fullName>
    </submittedName>
</protein>
<evidence type="ECO:0000313" key="8">
    <source>
        <dbReference type="Proteomes" id="UP000028549"/>
    </source>
</evidence>
<name>A0A084H191_METID</name>
<comment type="subcellular location">
    <subcellularLocation>
        <location evidence="1">Cell membrane</location>
        <topology evidence="1">Multi-pass membrane protein</topology>
    </subcellularLocation>
</comment>
<comment type="caution">
    <text evidence="7">The sequence shown here is derived from an EMBL/GenBank/DDBJ whole genome shotgun (WGS) entry which is preliminary data.</text>
</comment>
<evidence type="ECO:0000256" key="1">
    <source>
        <dbReference type="ARBA" id="ARBA00004651"/>
    </source>
</evidence>
<keyword evidence="2" id="KW-1003">Cell membrane</keyword>
<gene>
    <name evidence="7" type="ORF">GS18_0207065</name>
</gene>